<dbReference type="AlphaFoldDB" id="A0A6P8HHC1"/>
<dbReference type="InParanoid" id="A0A6P8HHC1"/>
<evidence type="ECO:0000256" key="5">
    <source>
        <dbReference type="ARBA" id="ARBA00022707"/>
    </source>
</evidence>
<dbReference type="GO" id="GO:0045121">
    <property type="term" value="C:membrane raft"/>
    <property type="evidence" value="ECO:0007669"/>
    <property type="project" value="InterPro"/>
</dbReference>
<dbReference type="GeneID" id="116292594"/>
<evidence type="ECO:0000256" key="9">
    <source>
        <dbReference type="ARBA" id="ARBA00023228"/>
    </source>
</evidence>
<gene>
    <name evidence="14" type="primary">LOC116292594</name>
</gene>
<dbReference type="GO" id="GO:0032008">
    <property type="term" value="P:positive regulation of TOR signaling"/>
    <property type="evidence" value="ECO:0007669"/>
    <property type="project" value="InterPro"/>
</dbReference>
<comment type="similarity">
    <text evidence="3">Belongs to the LAMTOR1 family.</text>
</comment>
<evidence type="ECO:0000256" key="12">
    <source>
        <dbReference type="SAM" id="MobiDB-lite"/>
    </source>
</evidence>
<dbReference type="Pfam" id="PF15454">
    <property type="entry name" value="LAMTOR"/>
    <property type="match status" value="1"/>
</dbReference>
<dbReference type="InterPro" id="IPR028209">
    <property type="entry name" value="LAMTOR1/MEH1"/>
</dbReference>
<dbReference type="PANTHER" id="PTHR13401">
    <property type="entry name" value="RAGULATOR COMPLEX PROTEIN LAMTOR1"/>
    <property type="match status" value="1"/>
</dbReference>
<dbReference type="GO" id="GO:0031902">
    <property type="term" value="C:late endosome membrane"/>
    <property type="evidence" value="ECO:0007669"/>
    <property type="project" value="UniProtKB-SubCell"/>
</dbReference>
<evidence type="ECO:0000256" key="1">
    <source>
        <dbReference type="ARBA" id="ARBA00004122"/>
    </source>
</evidence>
<dbReference type="KEGG" id="aten:116292594"/>
<dbReference type="GO" id="GO:0060090">
    <property type="term" value="F:molecular adaptor activity"/>
    <property type="evidence" value="ECO:0007669"/>
    <property type="project" value="TreeGrafter"/>
</dbReference>
<keyword evidence="6" id="KW-0967">Endosome</keyword>
<keyword evidence="13" id="KW-1185">Reference proteome</keyword>
<dbReference type="GO" id="GO:0001919">
    <property type="term" value="P:regulation of receptor recycling"/>
    <property type="evidence" value="ECO:0007669"/>
    <property type="project" value="InterPro"/>
</dbReference>
<dbReference type="GO" id="GO:0005085">
    <property type="term" value="F:guanyl-nucleotide exchange factor activity"/>
    <property type="evidence" value="ECO:0007669"/>
    <property type="project" value="TreeGrafter"/>
</dbReference>
<organism evidence="13 14">
    <name type="scientific">Actinia tenebrosa</name>
    <name type="common">Australian red waratah sea anemone</name>
    <dbReference type="NCBI Taxonomy" id="6105"/>
    <lineage>
        <taxon>Eukaryota</taxon>
        <taxon>Metazoa</taxon>
        <taxon>Cnidaria</taxon>
        <taxon>Anthozoa</taxon>
        <taxon>Hexacorallia</taxon>
        <taxon>Actiniaria</taxon>
        <taxon>Actiniidae</taxon>
        <taxon>Actinia</taxon>
    </lineage>
</organism>
<evidence type="ECO:0000256" key="8">
    <source>
        <dbReference type="ARBA" id="ARBA00023139"/>
    </source>
</evidence>
<keyword evidence="5" id="KW-0519">Myristate</keyword>
<evidence type="ECO:0000256" key="10">
    <source>
        <dbReference type="ARBA" id="ARBA00023288"/>
    </source>
</evidence>
<dbReference type="GO" id="GO:0005765">
    <property type="term" value="C:lysosomal membrane"/>
    <property type="evidence" value="ECO:0007669"/>
    <property type="project" value="UniProtKB-SubCell"/>
</dbReference>
<dbReference type="FunCoup" id="A0A6P8HHC1">
    <property type="interactions" value="1204"/>
</dbReference>
<evidence type="ECO:0000256" key="3">
    <source>
        <dbReference type="ARBA" id="ARBA00010861"/>
    </source>
</evidence>
<evidence type="ECO:0000256" key="11">
    <source>
        <dbReference type="ARBA" id="ARBA00032695"/>
    </source>
</evidence>
<keyword evidence="8" id="KW-0564">Palmitate</keyword>
<dbReference type="PANTHER" id="PTHR13401:SF2">
    <property type="entry name" value="RAGULATOR COMPLEX PROTEIN LAMTOR1"/>
    <property type="match status" value="1"/>
</dbReference>
<evidence type="ECO:0000256" key="2">
    <source>
        <dbReference type="ARBA" id="ARBA00004577"/>
    </source>
</evidence>
<name>A0A6P8HHC1_ACTTE</name>
<dbReference type="GO" id="GO:0042632">
    <property type="term" value="P:cholesterol homeostasis"/>
    <property type="evidence" value="ECO:0007669"/>
    <property type="project" value="InterPro"/>
</dbReference>
<dbReference type="GO" id="GO:0071986">
    <property type="term" value="C:Ragulator complex"/>
    <property type="evidence" value="ECO:0007669"/>
    <property type="project" value="InterPro"/>
</dbReference>
<evidence type="ECO:0000256" key="4">
    <source>
        <dbReference type="ARBA" id="ARBA00016099"/>
    </source>
</evidence>
<keyword evidence="10" id="KW-0449">Lipoprotein</keyword>
<dbReference type="RefSeq" id="XP_031555799.1">
    <property type="nucleotide sequence ID" value="XM_031699939.1"/>
</dbReference>
<evidence type="ECO:0000313" key="14">
    <source>
        <dbReference type="RefSeq" id="XP_031555799.1"/>
    </source>
</evidence>
<dbReference type="GO" id="GO:0016197">
    <property type="term" value="P:endosomal transport"/>
    <property type="evidence" value="ECO:0007669"/>
    <property type="project" value="InterPro"/>
</dbReference>
<comment type="subcellular location">
    <subcellularLocation>
        <location evidence="2">Late endosome membrane</location>
        <topology evidence="2">Lipid-anchor</topology>
        <orientation evidence="2">Cytoplasmic side</orientation>
    </subcellularLocation>
    <subcellularLocation>
        <location evidence="1">Lysosome membrane</location>
        <topology evidence="1">Lipid-anchor</topology>
        <orientation evidence="1">Cytoplasmic side</orientation>
    </subcellularLocation>
</comment>
<keyword evidence="7" id="KW-0472">Membrane</keyword>
<feature type="region of interest" description="Disordered" evidence="12">
    <location>
        <begin position="1"/>
        <end position="58"/>
    </location>
</feature>
<dbReference type="GO" id="GO:0071230">
    <property type="term" value="P:cellular response to amino acid stimulus"/>
    <property type="evidence" value="ECO:0007669"/>
    <property type="project" value="InterPro"/>
</dbReference>
<evidence type="ECO:0000256" key="7">
    <source>
        <dbReference type="ARBA" id="ARBA00023136"/>
    </source>
</evidence>
<dbReference type="Proteomes" id="UP000515163">
    <property type="component" value="Unplaced"/>
</dbReference>
<reference evidence="14" key="1">
    <citation type="submission" date="2025-08" db="UniProtKB">
        <authorList>
            <consortium name="RefSeq"/>
        </authorList>
    </citation>
    <scope>IDENTIFICATION</scope>
    <source>
        <tissue evidence="14">Tentacle</tissue>
    </source>
</reference>
<evidence type="ECO:0000256" key="6">
    <source>
        <dbReference type="ARBA" id="ARBA00022753"/>
    </source>
</evidence>
<evidence type="ECO:0000313" key="13">
    <source>
        <dbReference type="Proteomes" id="UP000515163"/>
    </source>
</evidence>
<dbReference type="GO" id="GO:0043410">
    <property type="term" value="P:positive regulation of MAPK cascade"/>
    <property type="evidence" value="ECO:0007669"/>
    <property type="project" value="InterPro"/>
</dbReference>
<sequence>MGCCFSGSDDDANQGQANERSPLLAGDQTAPIPNSQRAGDDGVHGASTPLSKTDEQSMLSRILHQTANKVIDVSSTEPHSLERTEYMERSRLYLSKLSNVNTSSIPRGKPFPQGVSVPNAVLSADPVSVADINMVISASKGAEVALSGFHVEHKEPLVVTFGST</sequence>
<dbReference type="OrthoDB" id="5562028at2759"/>
<proteinExistence type="inferred from homology"/>
<dbReference type="SMART" id="SM01262">
    <property type="entry name" value="LAMTOR"/>
    <property type="match status" value="1"/>
</dbReference>
<accession>A0A6P8HHC1</accession>
<keyword evidence="9" id="KW-0458">Lysosome</keyword>
<dbReference type="GO" id="GO:0007040">
    <property type="term" value="P:lysosome organization"/>
    <property type="evidence" value="ECO:0007669"/>
    <property type="project" value="InterPro"/>
</dbReference>
<feature type="compositionally biased region" description="Polar residues" evidence="12">
    <location>
        <begin position="48"/>
        <end position="58"/>
    </location>
</feature>
<protein>
    <recommendedName>
        <fullName evidence="4">Ragulator complex protein LAMTOR1</fullName>
    </recommendedName>
    <alternativeName>
        <fullName evidence="11">Late endosomal/lysosomal adaptor and MAPK and MTOR activator 1</fullName>
    </alternativeName>
</protein>